<keyword evidence="5 6" id="KW-0472">Membrane</keyword>
<keyword evidence="3 6" id="KW-1133">Transmembrane helix</keyword>
<evidence type="ECO:0000256" key="1">
    <source>
        <dbReference type="ARBA" id="ARBA00004167"/>
    </source>
</evidence>
<feature type="transmembrane region" description="Helical" evidence="6">
    <location>
        <begin position="160"/>
        <end position="183"/>
    </location>
</feature>
<evidence type="ECO:0000256" key="2">
    <source>
        <dbReference type="ARBA" id="ARBA00022692"/>
    </source>
</evidence>
<organism evidence="8">
    <name type="scientific">Amblyomma triste</name>
    <name type="common">Neotropical tick</name>
    <dbReference type="NCBI Taxonomy" id="251400"/>
    <lineage>
        <taxon>Eukaryota</taxon>
        <taxon>Metazoa</taxon>
        <taxon>Ecdysozoa</taxon>
        <taxon>Arthropoda</taxon>
        <taxon>Chelicerata</taxon>
        <taxon>Arachnida</taxon>
        <taxon>Acari</taxon>
        <taxon>Parasitiformes</taxon>
        <taxon>Ixodida</taxon>
        <taxon>Ixodoidea</taxon>
        <taxon>Ixodidae</taxon>
        <taxon>Amblyomminae</taxon>
        <taxon>Amblyomma</taxon>
    </lineage>
</organism>
<dbReference type="AlphaFoldDB" id="A0A023G940"/>
<protein>
    <submittedName>
        <fullName evidence="8">Putative conserved plasma membrane protein</fullName>
    </submittedName>
</protein>
<dbReference type="GO" id="GO:0005739">
    <property type="term" value="C:mitochondrion"/>
    <property type="evidence" value="ECO:0007669"/>
    <property type="project" value="TreeGrafter"/>
</dbReference>
<name>A0A023G940_AMBTT</name>
<evidence type="ECO:0000256" key="4">
    <source>
        <dbReference type="ARBA" id="ARBA00023054"/>
    </source>
</evidence>
<keyword evidence="2 6" id="KW-0812">Transmembrane</keyword>
<evidence type="ECO:0000313" key="8">
    <source>
        <dbReference type="EMBL" id="JAC29363.1"/>
    </source>
</evidence>
<dbReference type="InterPro" id="IPR045866">
    <property type="entry name" value="FAM210A/B-like"/>
</dbReference>
<dbReference type="InterPro" id="IPR009688">
    <property type="entry name" value="FAM210A/B-like_dom"/>
</dbReference>
<dbReference type="PANTHER" id="PTHR21377">
    <property type="entry name" value="PROTEIN FAM210B, MITOCHONDRIAL"/>
    <property type="match status" value="1"/>
</dbReference>
<dbReference type="Pfam" id="PF06916">
    <property type="entry name" value="FAM210A-B_dom"/>
    <property type="match status" value="1"/>
</dbReference>
<dbReference type="PANTHER" id="PTHR21377:SF1">
    <property type="entry name" value="PROTEIN FAM210A"/>
    <property type="match status" value="1"/>
</dbReference>
<feature type="transmembrane region" description="Helical" evidence="6">
    <location>
        <begin position="227"/>
        <end position="244"/>
    </location>
</feature>
<reference evidence="8" key="1">
    <citation type="submission" date="2014-03" db="EMBL/GenBank/DDBJ databases">
        <title>The sialotranscriptome of Amblyomma triste, Amblyomma parvum and Amblyomma cajennense ticks, uncovered by 454-based RNA-seq.</title>
        <authorList>
            <person name="Garcia G.R."/>
            <person name="Gardinassi L.G."/>
            <person name="Ribeiro J.M."/>
            <person name="Anatriello E."/>
            <person name="Ferreira B.R."/>
            <person name="Moreira H.N."/>
            <person name="Mafra C."/>
            <person name="Olegario M.M."/>
            <person name="Szabo P.J."/>
            <person name="Miranda-Santos I.K."/>
            <person name="Maruyama S.R."/>
        </authorList>
    </citation>
    <scope>NUCLEOTIDE SEQUENCE</scope>
    <source>
        <strain evidence="8">Mato Grasso do Sul</strain>
        <tissue evidence="8">Salivary glands</tissue>
    </source>
</reference>
<evidence type="ECO:0000256" key="5">
    <source>
        <dbReference type="ARBA" id="ARBA00023136"/>
    </source>
</evidence>
<dbReference type="GO" id="GO:0016020">
    <property type="term" value="C:membrane"/>
    <property type="evidence" value="ECO:0007669"/>
    <property type="project" value="UniProtKB-SubCell"/>
</dbReference>
<comment type="subcellular location">
    <subcellularLocation>
        <location evidence="1">Membrane</location>
        <topology evidence="1">Single-pass membrane protein</topology>
    </subcellularLocation>
</comment>
<sequence length="269" mass="30485">MPRIAFSTCLLNPCLSGIALRSRGSRWSCERIFIAVVIATMSATFSLLWRVEVSSHSLPRLLHLRHVPLQKTTRLLPYFRWHKAYVKHTPLESCAVATRPSSISCTHSFSSKYCTKSDARADFKKDVTSPIEASAEPKKEEVMEEKLNIFQRYKKMFKEYWYVMLPVHIATSIVWFGSFFYLATCGVDVVPLLEFLGLPESVISPLRKSGLNYIATASAMYKLATPARYTVTLGGTSIAIRVLVKRGLIKPMPTSGELRQMLRDKMKPQ</sequence>
<dbReference type="EMBL" id="GBBM01006055">
    <property type="protein sequence ID" value="JAC29363.1"/>
    <property type="molecule type" value="mRNA"/>
</dbReference>
<evidence type="ECO:0000256" key="3">
    <source>
        <dbReference type="ARBA" id="ARBA00022989"/>
    </source>
</evidence>
<keyword evidence="4" id="KW-0175">Coiled coil</keyword>
<evidence type="ECO:0000259" key="7">
    <source>
        <dbReference type="Pfam" id="PF06916"/>
    </source>
</evidence>
<evidence type="ECO:0000256" key="6">
    <source>
        <dbReference type="SAM" id="Phobius"/>
    </source>
</evidence>
<proteinExistence type="evidence at transcript level"/>
<accession>A0A023G940</accession>
<feature type="domain" description="DUF1279" evidence="7">
    <location>
        <begin position="151"/>
        <end position="237"/>
    </location>
</feature>